<sequence>MWMRLCVDVDHRGNVRGASVEVHDADELRSIWTTSIGPFDDPADALRLALRWVSENVGVQAELF</sequence>
<protein>
    <submittedName>
        <fullName evidence="1">Uncharacterized protein</fullName>
    </submittedName>
</protein>
<name>A0A0H5Q607_9ZZZZ</name>
<reference evidence="1" key="1">
    <citation type="submission" date="2015-06" db="EMBL/GenBank/DDBJ databases">
        <authorList>
            <person name="Joergensen T."/>
        </authorList>
    </citation>
    <scope>NUCLEOTIDE SEQUENCE</scope>
    <source>
        <strain evidence="1">RGFK1302</strain>
    </source>
</reference>
<dbReference type="EMBL" id="LN853871">
    <property type="protein sequence ID" value="CRY96844.1"/>
    <property type="molecule type" value="Genomic_DNA"/>
</dbReference>
<accession>A0A0H5Q607</accession>
<reference evidence="1" key="2">
    <citation type="submission" date="2015-07" db="EMBL/GenBank/DDBJ databases">
        <title>Plasmids, circular viruses and viroids from rat gut.</title>
        <authorList>
            <person name="Jorgensen T.J."/>
            <person name="Hansen M.A."/>
            <person name="Xu Z."/>
            <person name="Tabak M.A."/>
            <person name="Sorensen S.J."/>
            <person name="Hansen L.H."/>
        </authorList>
    </citation>
    <scope>NUCLEOTIDE SEQUENCE</scope>
    <source>
        <strain evidence="1">RGFK1302</strain>
    </source>
</reference>
<evidence type="ECO:0000313" key="1">
    <source>
        <dbReference type="EMBL" id="CRY96844.1"/>
    </source>
</evidence>
<proteinExistence type="predicted"/>
<dbReference type="AlphaFoldDB" id="A0A0H5Q607"/>
<organism evidence="1">
    <name type="scientific">uncultured prokaryote</name>
    <dbReference type="NCBI Taxonomy" id="198431"/>
    <lineage>
        <taxon>unclassified sequences</taxon>
        <taxon>environmental samples</taxon>
    </lineage>
</organism>